<dbReference type="PANTHER" id="PTHR43214">
    <property type="entry name" value="TWO-COMPONENT RESPONSE REGULATOR"/>
    <property type="match status" value="1"/>
</dbReference>
<evidence type="ECO:0000256" key="2">
    <source>
        <dbReference type="ARBA" id="ARBA00023125"/>
    </source>
</evidence>
<keyword evidence="8" id="KW-1185">Reference proteome</keyword>
<reference evidence="7 8" key="1">
    <citation type="journal article" date="2024" name="Front. Microbiol.">
        <title>Novel thermophilic genera Geochorda gen. nov. and Carboxydochorda gen. nov. from the deep terrestrial subsurface reveal the ecophysiological diversity in the class Limnochordia.</title>
        <authorList>
            <person name="Karnachuk O.V."/>
            <person name="Lukina A.P."/>
            <person name="Avakyan M.R."/>
            <person name="Kadnikov V.V."/>
            <person name="Begmatov S."/>
            <person name="Beletsky A.V."/>
            <person name="Vlasova K.G."/>
            <person name="Novikov A.A."/>
            <person name="Shcherbakova V.A."/>
            <person name="Mardanov A.V."/>
            <person name="Ravin N.V."/>
        </authorList>
    </citation>
    <scope>NUCLEOTIDE SEQUENCE [LARGE SCALE GENOMIC DNA]</scope>
    <source>
        <strain evidence="7 8">L945</strain>
    </source>
</reference>
<dbReference type="SUPFAM" id="SSF52172">
    <property type="entry name" value="CheY-like"/>
    <property type="match status" value="1"/>
</dbReference>
<dbReference type="Proteomes" id="UP001332192">
    <property type="component" value="Chromosome"/>
</dbReference>
<organism evidence="7 8">
    <name type="scientific">Carboxydichorda subterranea</name>
    <dbReference type="NCBI Taxonomy" id="3109565"/>
    <lineage>
        <taxon>Bacteria</taxon>
        <taxon>Bacillati</taxon>
        <taxon>Bacillota</taxon>
        <taxon>Limnochordia</taxon>
        <taxon>Limnochordales</taxon>
        <taxon>Geochordaceae</taxon>
        <taxon>Carboxydichorda</taxon>
    </lineage>
</organism>
<keyword evidence="2" id="KW-0238">DNA-binding</keyword>
<dbReference type="RefSeq" id="WP_324716676.1">
    <property type="nucleotide sequence ID" value="NZ_CP141615.1"/>
</dbReference>
<dbReference type="InterPro" id="IPR001789">
    <property type="entry name" value="Sig_transdc_resp-reg_receiver"/>
</dbReference>
<keyword evidence="5" id="KW-0812">Transmembrane</keyword>
<protein>
    <submittedName>
        <fullName evidence="7">Response regulator transcription factor</fullName>
    </submittedName>
</protein>
<proteinExistence type="predicted"/>
<gene>
    <name evidence="7" type="ORF">U7230_15200</name>
</gene>
<accession>A0ABZ1BY17</accession>
<evidence type="ECO:0000256" key="1">
    <source>
        <dbReference type="ARBA" id="ARBA00023015"/>
    </source>
</evidence>
<name>A0ABZ1BY17_9FIRM</name>
<evidence type="ECO:0000259" key="6">
    <source>
        <dbReference type="PROSITE" id="PS50110"/>
    </source>
</evidence>
<dbReference type="PROSITE" id="PS50110">
    <property type="entry name" value="RESPONSE_REGULATORY"/>
    <property type="match status" value="1"/>
</dbReference>
<dbReference type="InterPro" id="IPR039420">
    <property type="entry name" value="WalR-like"/>
</dbReference>
<evidence type="ECO:0000256" key="4">
    <source>
        <dbReference type="PROSITE-ProRule" id="PRU00169"/>
    </source>
</evidence>
<keyword evidence="5" id="KW-1133">Transmembrane helix</keyword>
<feature type="transmembrane region" description="Helical" evidence="5">
    <location>
        <begin position="40"/>
        <end position="59"/>
    </location>
</feature>
<feature type="domain" description="Response regulatory" evidence="6">
    <location>
        <begin position="64"/>
        <end position="180"/>
    </location>
</feature>
<feature type="modified residue" description="4-aspartylphosphate" evidence="4">
    <location>
        <position position="115"/>
    </location>
</feature>
<feature type="transmembrane region" description="Helical" evidence="5">
    <location>
        <begin position="68"/>
        <end position="86"/>
    </location>
</feature>
<keyword evidence="4" id="KW-0597">Phosphoprotein</keyword>
<dbReference type="InterPro" id="IPR058245">
    <property type="entry name" value="NreC/VraR/RcsB-like_REC"/>
</dbReference>
<dbReference type="Gene3D" id="3.40.50.2300">
    <property type="match status" value="1"/>
</dbReference>
<dbReference type="Pfam" id="PF00072">
    <property type="entry name" value="Response_reg"/>
    <property type="match status" value="1"/>
</dbReference>
<dbReference type="SMART" id="SM00448">
    <property type="entry name" value="REC"/>
    <property type="match status" value="1"/>
</dbReference>
<keyword evidence="5" id="KW-0472">Membrane</keyword>
<dbReference type="EMBL" id="CP141615">
    <property type="protein sequence ID" value="WRP17405.1"/>
    <property type="molecule type" value="Genomic_DNA"/>
</dbReference>
<evidence type="ECO:0000256" key="5">
    <source>
        <dbReference type="SAM" id="Phobius"/>
    </source>
</evidence>
<evidence type="ECO:0000313" key="8">
    <source>
        <dbReference type="Proteomes" id="UP001332192"/>
    </source>
</evidence>
<evidence type="ECO:0000313" key="7">
    <source>
        <dbReference type="EMBL" id="WRP17405.1"/>
    </source>
</evidence>
<keyword evidence="3" id="KW-0804">Transcription</keyword>
<keyword evidence="1" id="KW-0805">Transcription regulation</keyword>
<sequence length="231" mass="25212">MSARDEETRQFEELWPFHVLRWGLVTAGIMAWLWAGSEGLARWALLVAALVALDLALYGPGQGRARPLWGSLQIALGIAVFLVAPGRDFQVTAVTNGREAVEVARQDPPSLAVIDVRMPVMGGVECTRVLKAEHPGMPVLVLTTFDDYRLVEACLEAEANAYLLKDIHPDDLANAIRLLHAGERLIPGDLAERGELWPELARSSQGRLTRYDGAALPRRRGPRAPALPATG</sequence>
<evidence type="ECO:0000256" key="3">
    <source>
        <dbReference type="ARBA" id="ARBA00023163"/>
    </source>
</evidence>
<dbReference type="InterPro" id="IPR011006">
    <property type="entry name" value="CheY-like_superfamily"/>
</dbReference>
<dbReference type="CDD" id="cd17535">
    <property type="entry name" value="REC_NarL-like"/>
    <property type="match status" value="1"/>
</dbReference>
<feature type="transmembrane region" description="Helical" evidence="5">
    <location>
        <begin position="14"/>
        <end position="34"/>
    </location>
</feature>